<keyword evidence="4" id="KW-0464">Manganese</keyword>
<accession>A0A1B9GVX5</accession>
<evidence type="ECO:0000256" key="2">
    <source>
        <dbReference type="ARBA" id="ARBA00022723"/>
    </source>
</evidence>
<dbReference type="SUPFAM" id="SSF64182">
    <property type="entry name" value="DHH phosphoesterases"/>
    <property type="match status" value="1"/>
</dbReference>
<evidence type="ECO:0000256" key="4">
    <source>
        <dbReference type="ARBA" id="ARBA00023211"/>
    </source>
</evidence>
<dbReference type="GO" id="GO:0004309">
    <property type="term" value="F:exopolyphosphatase activity"/>
    <property type="evidence" value="ECO:0007669"/>
    <property type="project" value="TreeGrafter"/>
</dbReference>
<dbReference type="OrthoDB" id="374045at2759"/>
<gene>
    <name evidence="6" type="ORF">I316_03213</name>
</gene>
<evidence type="ECO:0000313" key="7">
    <source>
        <dbReference type="Proteomes" id="UP000092666"/>
    </source>
</evidence>
<dbReference type="Pfam" id="PF02833">
    <property type="entry name" value="DHHA2"/>
    <property type="match status" value="1"/>
</dbReference>
<dbReference type="AlphaFoldDB" id="A0A1B9GVX5"/>
<dbReference type="InterPro" id="IPR004097">
    <property type="entry name" value="DHHA2"/>
</dbReference>
<evidence type="ECO:0000313" key="6">
    <source>
        <dbReference type="EMBL" id="OCF35171.1"/>
    </source>
</evidence>
<name>A0A1B9GVX5_9TREE</name>
<dbReference type="Pfam" id="PF01368">
    <property type="entry name" value="DHH"/>
    <property type="match status" value="1"/>
</dbReference>
<comment type="cofactor">
    <cofactor evidence="1">
        <name>Mn(2+)</name>
        <dbReference type="ChEBI" id="CHEBI:29035"/>
    </cofactor>
</comment>
<dbReference type="InterPro" id="IPR001667">
    <property type="entry name" value="DDH_dom"/>
</dbReference>
<evidence type="ECO:0000256" key="3">
    <source>
        <dbReference type="ARBA" id="ARBA00022801"/>
    </source>
</evidence>
<dbReference type="InterPro" id="IPR038763">
    <property type="entry name" value="DHH_sf"/>
</dbReference>
<sequence>MRLCVPFSLQRLSSAAHQSLSCKANSQGLRRPFSSTSSTKGLEGIMAEVQNHAEKLNAANGINGGGDGGEGRLADFLRSQKEAFLGDLQDGRGKGWTVVMGNEAGDLDSLASSIAFAQLSSSLLASRSVPLLLTPQKHMSLRPENLLALRLSSVPPSVLLHPENLPIPTTDLASRGVRFALVDHNRLLPPFGAGEVEAIIDHHDDEHAHLDASIREIQVPTGSCASLVAKNFKPEWEKSVSGPSGKTGGPIPPELATLLISSILIDTTGLKPDRKATPTDYESASFLFPLSTLASGNESAQGDGGFNSFSASGSAVPSVLTDLTIQLQETKSDVSTLSTSELLLRDYKEYALPTSSPDYPTLKVGLSTVPLGLKKWLEKEPSSWSSLLEEVDGYMLDKTLDIEGILTTYSSEKKGKHRRELALIVRSGGVIRSSEEAQKILLTLTQGLEASGEALGLEVWDKVLPAGLEGQGALGLGKEGRWVNVWRQRNAKATRKQVAPLLVSTKL</sequence>
<dbReference type="Gene3D" id="3.10.310.20">
    <property type="entry name" value="DHHA2 domain"/>
    <property type="match status" value="1"/>
</dbReference>
<keyword evidence="7" id="KW-1185">Reference proteome</keyword>
<dbReference type="GO" id="GO:0046872">
    <property type="term" value="F:metal ion binding"/>
    <property type="evidence" value="ECO:0007669"/>
    <property type="project" value="UniProtKB-KW"/>
</dbReference>
<evidence type="ECO:0000259" key="5">
    <source>
        <dbReference type="SMART" id="SM01131"/>
    </source>
</evidence>
<dbReference type="GO" id="GO:0005737">
    <property type="term" value="C:cytoplasm"/>
    <property type="evidence" value="ECO:0007669"/>
    <property type="project" value="InterPro"/>
</dbReference>
<dbReference type="Gene3D" id="3.90.1640.10">
    <property type="entry name" value="inorganic pyrophosphatase (n-terminal core)"/>
    <property type="match status" value="1"/>
</dbReference>
<reference evidence="7" key="2">
    <citation type="submission" date="2013-12" db="EMBL/GenBank/DDBJ databases">
        <title>Evolution of pathogenesis and genome organization in the Tremellales.</title>
        <authorList>
            <person name="Cuomo C."/>
            <person name="Litvintseva A."/>
            <person name="Heitman J."/>
            <person name="Chen Y."/>
            <person name="Sun S."/>
            <person name="Springer D."/>
            <person name="Dromer F."/>
            <person name="Young S."/>
            <person name="Zeng Q."/>
            <person name="Chapman S."/>
            <person name="Gujja S."/>
            <person name="Saif S."/>
            <person name="Birren B."/>
        </authorList>
    </citation>
    <scope>NUCLEOTIDE SEQUENCE [LARGE SCALE GENOMIC DNA]</scope>
    <source>
        <strain evidence="7">BCC8398</strain>
    </source>
</reference>
<keyword evidence="2" id="KW-0479">Metal-binding</keyword>
<organism evidence="6 7">
    <name type="scientific">Kwoniella heveanensis BCC8398</name>
    <dbReference type="NCBI Taxonomy" id="1296120"/>
    <lineage>
        <taxon>Eukaryota</taxon>
        <taxon>Fungi</taxon>
        <taxon>Dikarya</taxon>
        <taxon>Basidiomycota</taxon>
        <taxon>Agaricomycotina</taxon>
        <taxon>Tremellomycetes</taxon>
        <taxon>Tremellales</taxon>
        <taxon>Cryptococcaceae</taxon>
        <taxon>Kwoniella</taxon>
    </lineage>
</organism>
<feature type="domain" description="DHHA2" evidence="5">
    <location>
        <begin position="324"/>
        <end position="506"/>
    </location>
</feature>
<keyword evidence="3" id="KW-0378">Hydrolase</keyword>
<evidence type="ECO:0000256" key="1">
    <source>
        <dbReference type="ARBA" id="ARBA00001936"/>
    </source>
</evidence>
<protein>
    <submittedName>
        <fullName evidence="6">Exopolyphosphatase</fullName>
    </submittedName>
</protein>
<dbReference type="SMART" id="SM01131">
    <property type="entry name" value="DHHA2"/>
    <property type="match status" value="1"/>
</dbReference>
<dbReference type="InterPro" id="IPR038222">
    <property type="entry name" value="DHHA2_dom_sf"/>
</dbReference>
<proteinExistence type="predicted"/>
<dbReference type="PANTHER" id="PTHR12112">
    <property type="entry name" value="BNIP - RELATED"/>
    <property type="match status" value="1"/>
</dbReference>
<dbReference type="Proteomes" id="UP000092666">
    <property type="component" value="Unassembled WGS sequence"/>
</dbReference>
<dbReference type="PANTHER" id="PTHR12112:SF39">
    <property type="entry name" value="EG:152A3.5 PROTEIN (FBGN0003116_PN PROTEIN)"/>
    <property type="match status" value="1"/>
</dbReference>
<dbReference type="STRING" id="1296120.A0A1B9GVX5"/>
<dbReference type="EMBL" id="KI669500">
    <property type="protein sequence ID" value="OCF35171.1"/>
    <property type="molecule type" value="Genomic_DNA"/>
</dbReference>
<reference evidence="6 7" key="1">
    <citation type="submission" date="2013-07" db="EMBL/GenBank/DDBJ databases">
        <title>The Genome Sequence of Cryptococcus heveanensis BCC8398.</title>
        <authorList>
            <consortium name="The Broad Institute Genome Sequencing Platform"/>
            <person name="Cuomo C."/>
            <person name="Litvintseva A."/>
            <person name="Chen Y."/>
            <person name="Heitman J."/>
            <person name="Sun S."/>
            <person name="Springer D."/>
            <person name="Dromer F."/>
            <person name="Young S.K."/>
            <person name="Zeng Q."/>
            <person name="Gargeya S."/>
            <person name="Fitzgerald M."/>
            <person name="Abouelleil A."/>
            <person name="Alvarado L."/>
            <person name="Berlin A.M."/>
            <person name="Chapman S.B."/>
            <person name="Dewar J."/>
            <person name="Goldberg J."/>
            <person name="Griggs A."/>
            <person name="Gujja S."/>
            <person name="Hansen M."/>
            <person name="Howarth C."/>
            <person name="Imamovic A."/>
            <person name="Larimer J."/>
            <person name="McCowan C."/>
            <person name="Murphy C."/>
            <person name="Pearson M."/>
            <person name="Priest M."/>
            <person name="Roberts A."/>
            <person name="Saif S."/>
            <person name="Shea T."/>
            <person name="Sykes S."/>
            <person name="Wortman J."/>
            <person name="Nusbaum C."/>
            <person name="Birren B."/>
        </authorList>
    </citation>
    <scope>NUCLEOTIDE SEQUENCE [LARGE SCALE GENOMIC DNA]</scope>
    <source>
        <strain evidence="6 7">BCC8398</strain>
    </source>
</reference>